<evidence type="ECO:0000313" key="1">
    <source>
        <dbReference type="EMBL" id="REL25426.1"/>
    </source>
</evidence>
<dbReference type="AlphaFoldDB" id="A0A3E0TLM6"/>
<accession>A0A3E0TLM6</accession>
<organism evidence="1 2">
    <name type="scientific">Thalassotalea euphylliae</name>
    <dbReference type="NCBI Taxonomy" id="1655234"/>
    <lineage>
        <taxon>Bacteria</taxon>
        <taxon>Pseudomonadati</taxon>
        <taxon>Pseudomonadota</taxon>
        <taxon>Gammaproteobacteria</taxon>
        <taxon>Alteromonadales</taxon>
        <taxon>Colwelliaceae</taxon>
        <taxon>Thalassotalea</taxon>
    </lineage>
</organism>
<dbReference type="EMBL" id="QUOU01000001">
    <property type="protein sequence ID" value="REL25426.1"/>
    <property type="molecule type" value="Genomic_DNA"/>
</dbReference>
<protein>
    <submittedName>
        <fullName evidence="1">Uncharacterized protein</fullName>
    </submittedName>
</protein>
<dbReference type="RefSeq" id="WP_116006557.1">
    <property type="nucleotide sequence ID" value="NZ_QUOU01000001.1"/>
</dbReference>
<name>A0A3E0TLM6_9GAMM</name>
<proteinExistence type="predicted"/>
<gene>
    <name evidence="1" type="ORF">DXX93_01910</name>
</gene>
<evidence type="ECO:0000313" key="2">
    <source>
        <dbReference type="Proteomes" id="UP000256478"/>
    </source>
</evidence>
<comment type="caution">
    <text evidence="1">The sequence shown here is derived from an EMBL/GenBank/DDBJ whole genome shotgun (WGS) entry which is preliminary data.</text>
</comment>
<dbReference type="Proteomes" id="UP000256478">
    <property type="component" value="Unassembled WGS sequence"/>
</dbReference>
<sequence length="105" mass="11647">MNDKQRVKETINAIYTFAGIGKKFTGDVNPKVAEVVGNLLKDINSCSTAFSWVPQPTGGKATISWIAKNMSRSILEQLKNDQSYVCARARVWQYVRPIQLASQGV</sequence>
<reference evidence="1 2" key="1">
    <citation type="submission" date="2018-08" db="EMBL/GenBank/DDBJ databases">
        <title>Thalassotalea euphylliae genome.</title>
        <authorList>
            <person name="Summers S."/>
            <person name="Rice S.A."/>
            <person name="Freckelton M.L."/>
            <person name="Nedved B.T."/>
            <person name="Hadfield M.G."/>
        </authorList>
    </citation>
    <scope>NUCLEOTIDE SEQUENCE [LARGE SCALE GENOMIC DNA]</scope>
    <source>
        <strain evidence="1 2">H1</strain>
    </source>
</reference>
<dbReference type="OrthoDB" id="8811070at2"/>